<feature type="transmembrane region" description="Helical" evidence="1">
    <location>
        <begin position="198"/>
        <end position="219"/>
    </location>
</feature>
<keyword evidence="1" id="KW-0812">Transmembrane</keyword>
<dbReference type="Proteomes" id="UP000254958">
    <property type="component" value="Unassembled WGS sequence"/>
</dbReference>
<evidence type="ECO:0000313" key="3">
    <source>
        <dbReference type="EMBL" id="RDI40766.1"/>
    </source>
</evidence>
<dbReference type="RefSeq" id="WP_114725778.1">
    <property type="nucleotide sequence ID" value="NZ_BJMI01000010.1"/>
</dbReference>
<feature type="transmembrane region" description="Helical" evidence="1">
    <location>
        <begin position="128"/>
        <end position="147"/>
    </location>
</feature>
<evidence type="ECO:0000313" key="4">
    <source>
        <dbReference type="Proteomes" id="UP000254958"/>
    </source>
</evidence>
<keyword evidence="1" id="KW-1133">Transmembrane helix</keyword>
<reference evidence="2 5" key="2">
    <citation type="submission" date="2020-04" db="EMBL/GenBank/DDBJ databases">
        <title>Description of novel Gluconacetobacter.</title>
        <authorList>
            <person name="Sombolestani A."/>
        </authorList>
    </citation>
    <scope>NUCLEOTIDE SEQUENCE [LARGE SCALE GENOMIC DNA]</scope>
    <source>
        <strain evidence="2 5">LMG 1382</strain>
    </source>
</reference>
<feature type="transmembrane region" description="Helical" evidence="1">
    <location>
        <begin position="153"/>
        <end position="177"/>
    </location>
</feature>
<dbReference type="OrthoDB" id="6307929at2"/>
<dbReference type="AlphaFoldDB" id="A0A370GC55"/>
<dbReference type="PANTHER" id="PTHR34219:SF3">
    <property type="entry name" value="BLL7967 PROTEIN"/>
    <property type="match status" value="1"/>
</dbReference>
<proteinExistence type="predicted"/>
<reference evidence="3 4" key="1">
    <citation type="submission" date="2018-07" db="EMBL/GenBank/DDBJ databases">
        <title>Genomic Encyclopedia of Type Strains, Phase IV (KMG-IV): sequencing the most valuable type-strain genomes for metagenomic binning, comparative biology and taxonomic classification.</title>
        <authorList>
            <person name="Goeker M."/>
        </authorList>
    </citation>
    <scope>NUCLEOTIDE SEQUENCE [LARGE SCALE GENOMIC DNA]</scope>
    <source>
        <strain evidence="3 4">DSM 5603</strain>
    </source>
</reference>
<feature type="transmembrane region" description="Helical" evidence="1">
    <location>
        <begin position="346"/>
        <end position="367"/>
    </location>
</feature>
<keyword evidence="4" id="KW-1185">Reference proteome</keyword>
<accession>A0A370GC55</accession>
<organism evidence="3 4">
    <name type="scientific">Gluconacetobacter liquefaciens</name>
    <name type="common">Acetobacter liquefaciens</name>
    <dbReference type="NCBI Taxonomy" id="89584"/>
    <lineage>
        <taxon>Bacteria</taxon>
        <taxon>Pseudomonadati</taxon>
        <taxon>Pseudomonadota</taxon>
        <taxon>Alphaproteobacteria</taxon>
        <taxon>Acetobacterales</taxon>
        <taxon>Acetobacteraceae</taxon>
        <taxon>Gluconacetobacter</taxon>
    </lineage>
</organism>
<keyword evidence="1" id="KW-0472">Membrane</keyword>
<protein>
    <submittedName>
        <fullName evidence="2">PepSY domain-containing protein</fullName>
    </submittedName>
    <submittedName>
        <fullName evidence="3">Putative iron-regulated membrane protein</fullName>
    </submittedName>
</protein>
<evidence type="ECO:0000256" key="1">
    <source>
        <dbReference type="SAM" id="Phobius"/>
    </source>
</evidence>
<sequence>MATRNLRAWFLVHKWTSLLCTLFLLVICVTGLPLVFHEEIGAWVDDSRPYAQVASDTPPVPLDRLLAVARRHYPHDVVTSVFVDDDEPQVVVGLAPSWERYNTRPATGHTMKFDAHTGAVLRDSSAPAAMGAGFLTVILHLHGTLLTGLGGTLFLALVGVVFVLAVVSGVVLYGPFMRRLRFGTVRTRRAARLRWLDLHNLLGIVLTVWMGMIGLTGVMNEFSTPLFALWQASDVQAMLRPWQGRAAVAPAELTSLDAAFRAAQAAVPGRRVISTIFPGSRFGTPYHYAMWAKGTTPLTSRLFTPILVDARTGAVAVVVRMPWYLRAVELSRPLHFGDYGAAPLKVIWALLDLGTIGVLVSGLVLWFGRRRLSLEARLRGTGYNRDVAGHDALPAPTRAAR</sequence>
<dbReference type="EMBL" id="JABEQI010000001">
    <property type="protein sequence ID" value="MBB2185326.1"/>
    <property type="molecule type" value="Genomic_DNA"/>
</dbReference>
<dbReference type="Proteomes" id="UP000562982">
    <property type="component" value="Unassembled WGS sequence"/>
</dbReference>
<comment type="caution">
    <text evidence="3">The sequence shown here is derived from an EMBL/GenBank/DDBJ whole genome shotgun (WGS) entry which is preliminary data.</text>
</comment>
<feature type="transmembrane region" description="Helical" evidence="1">
    <location>
        <begin position="15"/>
        <end position="36"/>
    </location>
</feature>
<gene>
    <name evidence="3" type="ORF">C7453_101565</name>
    <name evidence="2" type="ORF">HLH32_02790</name>
</gene>
<dbReference type="InterPro" id="IPR005625">
    <property type="entry name" value="PepSY-ass_TM"/>
</dbReference>
<name>A0A370GC55_GLULI</name>
<dbReference type="EMBL" id="QQAW01000001">
    <property type="protein sequence ID" value="RDI40766.1"/>
    <property type="molecule type" value="Genomic_DNA"/>
</dbReference>
<dbReference type="Pfam" id="PF03929">
    <property type="entry name" value="PepSY_TM"/>
    <property type="match status" value="1"/>
</dbReference>
<dbReference type="PANTHER" id="PTHR34219">
    <property type="entry name" value="IRON-REGULATED INNER MEMBRANE PROTEIN-RELATED"/>
    <property type="match status" value="1"/>
</dbReference>
<evidence type="ECO:0000313" key="2">
    <source>
        <dbReference type="EMBL" id="MBB2185326.1"/>
    </source>
</evidence>
<evidence type="ECO:0000313" key="5">
    <source>
        <dbReference type="Proteomes" id="UP000562982"/>
    </source>
</evidence>